<protein>
    <submittedName>
        <fullName evidence="2">Methyltransferase family protein</fullName>
    </submittedName>
</protein>
<dbReference type="Gene3D" id="3.40.50.150">
    <property type="entry name" value="Vaccinia Virus protein VP39"/>
    <property type="match status" value="1"/>
</dbReference>
<dbReference type="PANTHER" id="PTHR45036">
    <property type="entry name" value="METHYLTRANSFERASE LIKE 7B"/>
    <property type="match status" value="1"/>
</dbReference>
<name>A0A2T0R609_9ACTN</name>
<dbReference type="Pfam" id="PF08241">
    <property type="entry name" value="Methyltransf_11"/>
    <property type="match status" value="1"/>
</dbReference>
<dbReference type="EMBL" id="PVZF01000003">
    <property type="protein sequence ID" value="PRY16619.1"/>
    <property type="molecule type" value="Genomic_DNA"/>
</dbReference>
<dbReference type="PANTHER" id="PTHR45036:SF1">
    <property type="entry name" value="METHYLTRANSFERASE LIKE 7A"/>
    <property type="match status" value="1"/>
</dbReference>
<proteinExistence type="predicted"/>
<dbReference type="RefSeq" id="WP_106208746.1">
    <property type="nucleotide sequence ID" value="NZ_PVZF01000003.1"/>
</dbReference>
<dbReference type="GO" id="GO:0008757">
    <property type="term" value="F:S-adenosylmethionine-dependent methyltransferase activity"/>
    <property type="evidence" value="ECO:0007669"/>
    <property type="project" value="InterPro"/>
</dbReference>
<keyword evidence="2" id="KW-0489">Methyltransferase</keyword>
<dbReference type="Proteomes" id="UP000238083">
    <property type="component" value="Unassembled WGS sequence"/>
</dbReference>
<organism evidence="2 3">
    <name type="scientific">Kineococcus rhizosphaerae</name>
    <dbReference type="NCBI Taxonomy" id="559628"/>
    <lineage>
        <taxon>Bacteria</taxon>
        <taxon>Bacillati</taxon>
        <taxon>Actinomycetota</taxon>
        <taxon>Actinomycetes</taxon>
        <taxon>Kineosporiales</taxon>
        <taxon>Kineosporiaceae</taxon>
        <taxon>Kineococcus</taxon>
    </lineage>
</organism>
<dbReference type="InterPro" id="IPR052356">
    <property type="entry name" value="Thiol_S-MT"/>
</dbReference>
<sequence length="212" mass="22801">MGFYGDRLRPRLLEVGMRHPALAQVRERVCADLAGDVLEIGYGTGLNHPHLPPAVAGVWAVEPSATALRLAAPRRAAASTPVVDAGSDAQRMDLPDDRFDAALSTFTLCGIPDAAAALAEVARVLRPGAVFSFVEHGRAPDEDVRRWQRRLNPVNRAVNGCLLDRDVPALLTGAGFRVRQLTASYHPGFPRFLAHLYEGRAQAPGQAVGADR</sequence>
<dbReference type="GO" id="GO:0032259">
    <property type="term" value="P:methylation"/>
    <property type="evidence" value="ECO:0007669"/>
    <property type="project" value="UniProtKB-KW"/>
</dbReference>
<dbReference type="InterPro" id="IPR029063">
    <property type="entry name" value="SAM-dependent_MTases_sf"/>
</dbReference>
<gene>
    <name evidence="2" type="ORF">CLV37_10350</name>
</gene>
<dbReference type="OrthoDB" id="65624at2"/>
<dbReference type="InterPro" id="IPR013216">
    <property type="entry name" value="Methyltransf_11"/>
</dbReference>
<feature type="domain" description="Methyltransferase type 11" evidence="1">
    <location>
        <begin position="38"/>
        <end position="132"/>
    </location>
</feature>
<dbReference type="SUPFAM" id="SSF53335">
    <property type="entry name" value="S-adenosyl-L-methionine-dependent methyltransferases"/>
    <property type="match status" value="1"/>
</dbReference>
<evidence type="ECO:0000259" key="1">
    <source>
        <dbReference type="Pfam" id="PF08241"/>
    </source>
</evidence>
<evidence type="ECO:0000313" key="3">
    <source>
        <dbReference type="Proteomes" id="UP000238083"/>
    </source>
</evidence>
<accession>A0A2T0R609</accession>
<keyword evidence="2" id="KW-0808">Transferase</keyword>
<keyword evidence="3" id="KW-1185">Reference proteome</keyword>
<reference evidence="2 3" key="1">
    <citation type="submission" date="2018-03" db="EMBL/GenBank/DDBJ databases">
        <title>Genomic Encyclopedia of Archaeal and Bacterial Type Strains, Phase II (KMG-II): from individual species to whole genera.</title>
        <authorList>
            <person name="Goeker M."/>
        </authorList>
    </citation>
    <scope>NUCLEOTIDE SEQUENCE [LARGE SCALE GENOMIC DNA]</scope>
    <source>
        <strain evidence="2 3">DSM 19711</strain>
    </source>
</reference>
<dbReference type="AlphaFoldDB" id="A0A2T0R609"/>
<evidence type="ECO:0000313" key="2">
    <source>
        <dbReference type="EMBL" id="PRY16619.1"/>
    </source>
</evidence>
<comment type="caution">
    <text evidence="2">The sequence shown here is derived from an EMBL/GenBank/DDBJ whole genome shotgun (WGS) entry which is preliminary data.</text>
</comment>